<dbReference type="CDD" id="cd07814">
    <property type="entry name" value="SRPBCC_CalC_Aha1-like"/>
    <property type="match status" value="1"/>
</dbReference>
<dbReference type="Proteomes" id="UP000028712">
    <property type="component" value="Unassembled WGS sequence"/>
</dbReference>
<dbReference type="RefSeq" id="WP_035628963.1">
    <property type="nucleotide sequence ID" value="NZ_JBEWQG010000038.1"/>
</dbReference>
<feature type="domain" description="Activator of Hsp90 ATPase homologue 1/2-like C-terminal" evidence="2">
    <location>
        <begin position="28"/>
        <end position="161"/>
    </location>
</feature>
<evidence type="ECO:0000313" key="3">
    <source>
        <dbReference type="EMBL" id="KFF01778.1"/>
    </source>
</evidence>
<dbReference type="STRING" id="991.IW20_25630"/>
<dbReference type="SUPFAM" id="SSF55961">
    <property type="entry name" value="Bet v1-like"/>
    <property type="match status" value="1"/>
</dbReference>
<dbReference type="Gene3D" id="3.30.530.20">
    <property type="match status" value="1"/>
</dbReference>
<evidence type="ECO:0000256" key="1">
    <source>
        <dbReference type="ARBA" id="ARBA00006817"/>
    </source>
</evidence>
<proteinExistence type="inferred from homology"/>
<dbReference type="EMBL" id="MUGY01000067">
    <property type="protein sequence ID" value="OXA84791.1"/>
    <property type="molecule type" value="Genomic_DNA"/>
</dbReference>
<reference evidence="4 6" key="2">
    <citation type="submission" date="2016-11" db="EMBL/GenBank/DDBJ databases">
        <title>Whole genomes of Flavobacteriaceae.</title>
        <authorList>
            <person name="Stine C."/>
            <person name="Li C."/>
            <person name="Tadesse D."/>
        </authorList>
    </citation>
    <scope>NUCLEOTIDE SEQUENCE [LARGE SCALE GENOMIC DNA]</scope>
    <source>
        <strain evidence="4 6">ATCC 29551</strain>
    </source>
</reference>
<evidence type="ECO:0000313" key="4">
    <source>
        <dbReference type="EMBL" id="OXA84791.1"/>
    </source>
</evidence>
<dbReference type="eggNOG" id="COG3832">
    <property type="taxonomic scope" value="Bacteria"/>
</dbReference>
<gene>
    <name evidence="4" type="ORF">B0A62_25005</name>
    <name evidence="3" type="ORF">IW20_25630</name>
</gene>
<dbReference type="InterPro" id="IPR013538">
    <property type="entry name" value="ASHA1/2-like_C"/>
</dbReference>
<sequence>MKTNLQFDFTVDKAIKTVFINREFDAELPLVWDAFTKAEILDQWVAPKPWSSRTKHMNFEVGGRRFYAMVSPEGLERWSVQEYTSITPKTNFKMYNTFADKDENKEIPGSDWDYTFSEQNGLTKVSIIIVNESLERLERMIEMGFKEGFTMSIDNLEKVLETLSKK</sequence>
<dbReference type="EMBL" id="JPRM01000066">
    <property type="protein sequence ID" value="KFF01778.1"/>
    <property type="molecule type" value="Genomic_DNA"/>
</dbReference>
<comment type="caution">
    <text evidence="3">The sequence shown here is derived from an EMBL/GenBank/DDBJ whole genome shotgun (WGS) entry which is preliminary data.</text>
</comment>
<keyword evidence="6" id="KW-1185">Reference proteome</keyword>
<dbReference type="AlphaFoldDB" id="A0A085ZBG4"/>
<evidence type="ECO:0000313" key="6">
    <source>
        <dbReference type="Proteomes" id="UP000198424"/>
    </source>
</evidence>
<protein>
    <submittedName>
        <fullName evidence="3">ATPase</fullName>
    </submittedName>
</protein>
<comment type="similarity">
    <text evidence="1">Belongs to the AHA1 family.</text>
</comment>
<dbReference type="InterPro" id="IPR023393">
    <property type="entry name" value="START-like_dom_sf"/>
</dbReference>
<evidence type="ECO:0000259" key="2">
    <source>
        <dbReference type="Pfam" id="PF08327"/>
    </source>
</evidence>
<evidence type="ECO:0000313" key="5">
    <source>
        <dbReference type="Proteomes" id="UP000028712"/>
    </source>
</evidence>
<reference evidence="3 5" key="1">
    <citation type="submission" date="2014-07" db="EMBL/GenBank/DDBJ databases">
        <title>Genome of Flavobacterium hydatis DSM 2063.</title>
        <authorList>
            <person name="Pipes S.E."/>
            <person name="Stropko S.J."/>
            <person name="Newman J.D."/>
        </authorList>
    </citation>
    <scope>NUCLEOTIDE SEQUENCE [LARGE SCALE GENOMIC DNA]</scope>
    <source>
        <strain evidence="3 5">DSM 2063</strain>
    </source>
</reference>
<organism evidence="3 5">
    <name type="scientific">Flavobacterium hydatis</name>
    <name type="common">Cytophaga aquatilis</name>
    <dbReference type="NCBI Taxonomy" id="991"/>
    <lineage>
        <taxon>Bacteria</taxon>
        <taxon>Pseudomonadati</taxon>
        <taxon>Bacteroidota</taxon>
        <taxon>Flavobacteriia</taxon>
        <taxon>Flavobacteriales</taxon>
        <taxon>Flavobacteriaceae</taxon>
        <taxon>Flavobacterium</taxon>
    </lineage>
</organism>
<name>A0A085ZBG4_FLAHY</name>
<dbReference type="Proteomes" id="UP000198424">
    <property type="component" value="Unassembled WGS sequence"/>
</dbReference>
<dbReference type="Pfam" id="PF08327">
    <property type="entry name" value="AHSA1"/>
    <property type="match status" value="1"/>
</dbReference>
<dbReference type="OrthoDB" id="9795306at2"/>
<accession>A0A085ZBG4</accession>